<dbReference type="Gene3D" id="3.90.420.10">
    <property type="entry name" value="Oxidoreductase, molybdopterin-binding domain"/>
    <property type="match status" value="1"/>
</dbReference>
<dbReference type="SUPFAM" id="SSF56524">
    <property type="entry name" value="Oxidoreductase molybdopterin-binding domain"/>
    <property type="match status" value="1"/>
</dbReference>
<accession>A0A9X2C1B4</accession>
<comment type="caution">
    <text evidence="2">The sequence shown here is derived from an EMBL/GenBank/DDBJ whole genome shotgun (WGS) entry which is preliminary data.</text>
</comment>
<dbReference type="AlphaFoldDB" id="A0A9X2C1B4"/>
<dbReference type="PANTHER" id="PTHR43032">
    <property type="entry name" value="PROTEIN-METHIONINE-SULFOXIDE REDUCTASE"/>
    <property type="match status" value="1"/>
</dbReference>
<sequence length="269" mass="30093">MNPNVKFKADRMTPFQARRKWLTAFAAGAGSLALAGCDRAVNNPRIDATLRSAEKLTLASQRLILEHQPLAKEYGERDLSPVFRSNGTSMPQSKEYARLLQGQFVDWRLQVDGLVQRPQSLSLAQLKAMRNRTQITRHDCVEGWSAIGKWQGVPLSQVLDLAGLKPGARYVIFHCADNLGETADDSGLYYESIDLLDAYHPQTLLAYGMNGKDLPVAHGAPLRLRIERQLGYKQAKYVNRIEVADAYSHLNGGKGGFWEDRGYEWYAGI</sequence>
<evidence type="ECO:0000259" key="1">
    <source>
        <dbReference type="Pfam" id="PF00174"/>
    </source>
</evidence>
<proteinExistence type="predicted"/>
<dbReference type="EMBL" id="JAJLJH010000009">
    <property type="protein sequence ID" value="MCK9688653.1"/>
    <property type="molecule type" value="Genomic_DNA"/>
</dbReference>
<dbReference type="InterPro" id="IPR000572">
    <property type="entry name" value="OxRdtase_Mopterin-bd_dom"/>
</dbReference>
<dbReference type="RefSeq" id="WP_275684698.1">
    <property type="nucleotide sequence ID" value="NZ_JAJLJH010000009.1"/>
</dbReference>
<protein>
    <submittedName>
        <fullName evidence="2">Molybdopterin-binding protein</fullName>
    </submittedName>
</protein>
<name>A0A9X2C1B4_9BURK</name>
<dbReference type="Pfam" id="PF00174">
    <property type="entry name" value="Oxidored_molyb"/>
    <property type="match status" value="1"/>
</dbReference>
<feature type="domain" description="Oxidoreductase molybdopterin-binding" evidence="1">
    <location>
        <begin position="106"/>
        <end position="247"/>
    </location>
</feature>
<dbReference type="Proteomes" id="UP001139353">
    <property type="component" value="Unassembled WGS sequence"/>
</dbReference>
<keyword evidence="3" id="KW-1185">Reference proteome</keyword>
<evidence type="ECO:0000313" key="2">
    <source>
        <dbReference type="EMBL" id="MCK9688653.1"/>
    </source>
</evidence>
<organism evidence="2 3">
    <name type="scientific">Scleromatobacter humisilvae</name>
    <dbReference type="NCBI Taxonomy" id="2897159"/>
    <lineage>
        <taxon>Bacteria</taxon>
        <taxon>Pseudomonadati</taxon>
        <taxon>Pseudomonadota</taxon>
        <taxon>Betaproteobacteria</taxon>
        <taxon>Burkholderiales</taxon>
        <taxon>Sphaerotilaceae</taxon>
        <taxon>Scleromatobacter</taxon>
    </lineage>
</organism>
<dbReference type="PANTHER" id="PTHR43032:SF2">
    <property type="entry name" value="BLL0505 PROTEIN"/>
    <property type="match status" value="1"/>
</dbReference>
<dbReference type="InterPro" id="IPR036374">
    <property type="entry name" value="OxRdtase_Mopterin-bd_sf"/>
</dbReference>
<reference evidence="2" key="1">
    <citation type="submission" date="2021-11" db="EMBL/GenBank/DDBJ databases">
        <title>BS-T2-15 a new species belonging to the Comamonadaceae family isolated from the soil of a French oak forest.</title>
        <authorList>
            <person name="Mieszkin S."/>
            <person name="Alain K."/>
        </authorList>
    </citation>
    <scope>NUCLEOTIDE SEQUENCE</scope>
    <source>
        <strain evidence="2">BS-T2-15</strain>
    </source>
</reference>
<evidence type="ECO:0000313" key="3">
    <source>
        <dbReference type="Proteomes" id="UP001139353"/>
    </source>
</evidence>
<gene>
    <name evidence="2" type="ORF">LPC04_23325</name>
</gene>
<dbReference type="CDD" id="cd02108">
    <property type="entry name" value="bact_SO_family_Moco"/>
    <property type="match status" value="1"/>
</dbReference>